<comment type="subcellular location">
    <subcellularLocation>
        <location evidence="1">Nucleus</location>
    </subcellularLocation>
</comment>
<dbReference type="OrthoDB" id="673196at2759"/>
<evidence type="ECO:0000313" key="9">
    <source>
        <dbReference type="Proteomes" id="UP000604825"/>
    </source>
</evidence>
<feature type="compositionally biased region" description="Low complexity" evidence="6">
    <location>
        <begin position="63"/>
        <end position="79"/>
    </location>
</feature>
<evidence type="ECO:0000256" key="5">
    <source>
        <dbReference type="ARBA" id="ARBA00023242"/>
    </source>
</evidence>
<evidence type="ECO:0000259" key="7">
    <source>
        <dbReference type="PROSITE" id="PS50217"/>
    </source>
</evidence>
<feature type="region of interest" description="Disordered" evidence="6">
    <location>
        <begin position="300"/>
        <end position="331"/>
    </location>
</feature>
<dbReference type="GO" id="GO:0003677">
    <property type="term" value="F:DNA binding"/>
    <property type="evidence" value="ECO:0007669"/>
    <property type="project" value="UniProtKB-KW"/>
</dbReference>
<dbReference type="PANTHER" id="PTHR13690:SF116">
    <property type="entry name" value="BZIP TRANSCRIPTION FACTOR"/>
    <property type="match status" value="1"/>
</dbReference>
<accession>A0A811NAW0</accession>
<keyword evidence="2" id="KW-0805">Transcription regulation</keyword>
<proteinExistence type="predicted"/>
<dbReference type="GO" id="GO:0005634">
    <property type="term" value="C:nucleus"/>
    <property type="evidence" value="ECO:0007669"/>
    <property type="project" value="UniProtKB-SubCell"/>
</dbReference>
<evidence type="ECO:0000256" key="1">
    <source>
        <dbReference type="ARBA" id="ARBA00004123"/>
    </source>
</evidence>
<dbReference type="InterPro" id="IPR004827">
    <property type="entry name" value="bZIP"/>
</dbReference>
<dbReference type="Proteomes" id="UP000604825">
    <property type="component" value="Unassembled WGS sequence"/>
</dbReference>
<evidence type="ECO:0000256" key="6">
    <source>
        <dbReference type="SAM" id="MobiDB-lite"/>
    </source>
</evidence>
<evidence type="ECO:0000256" key="3">
    <source>
        <dbReference type="ARBA" id="ARBA00023125"/>
    </source>
</evidence>
<dbReference type="AlphaFoldDB" id="A0A811NAW0"/>
<organism evidence="8 9">
    <name type="scientific">Miscanthus lutarioriparius</name>
    <dbReference type="NCBI Taxonomy" id="422564"/>
    <lineage>
        <taxon>Eukaryota</taxon>
        <taxon>Viridiplantae</taxon>
        <taxon>Streptophyta</taxon>
        <taxon>Embryophyta</taxon>
        <taxon>Tracheophyta</taxon>
        <taxon>Spermatophyta</taxon>
        <taxon>Magnoliopsida</taxon>
        <taxon>Liliopsida</taxon>
        <taxon>Poales</taxon>
        <taxon>Poaceae</taxon>
        <taxon>PACMAD clade</taxon>
        <taxon>Panicoideae</taxon>
        <taxon>Andropogonodae</taxon>
        <taxon>Andropogoneae</taxon>
        <taxon>Saccharinae</taxon>
        <taxon>Miscanthus</taxon>
    </lineage>
</organism>
<dbReference type="CDD" id="cd14703">
    <property type="entry name" value="bZIP_plant_RF2"/>
    <property type="match status" value="1"/>
</dbReference>
<feature type="region of interest" description="Disordered" evidence="6">
    <location>
        <begin position="22"/>
        <end position="82"/>
    </location>
</feature>
<dbReference type="EMBL" id="CAJGYO010000004">
    <property type="protein sequence ID" value="CAD6224176.1"/>
    <property type="molecule type" value="Genomic_DNA"/>
</dbReference>
<feature type="domain" description="BZIP" evidence="7">
    <location>
        <begin position="166"/>
        <end position="229"/>
    </location>
</feature>
<evidence type="ECO:0000256" key="4">
    <source>
        <dbReference type="ARBA" id="ARBA00023163"/>
    </source>
</evidence>
<dbReference type="InterPro" id="IPR044759">
    <property type="entry name" value="bZIP_RF2"/>
</dbReference>
<gene>
    <name evidence="8" type="ORF">NCGR_LOCUS16485</name>
</gene>
<name>A0A811NAW0_9POAL</name>
<dbReference type="Gene3D" id="1.20.5.170">
    <property type="match status" value="1"/>
</dbReference>
<evidence type="ECO:0000313" key="8">
    <source>
        <dbReference type="EMBL" id="CAD6224176.1"/>
    </source>
</evidence>
<reference evidence="8" key="1">
    <citation type="submission" date="2020-10" db="EMBL/GenBank/DDBJ databases">
        <authorList>
            <person name="Han B."/>
            <person name="Lu T."/>
            <person name="Zhao Q."/>
            <person name="Huang X."/>
            <person name="Zhao Y."/>
        </authorList>
    </citation>
    <scope>NUCLEOTIDE SEQUENCE</scope>
</reference>
<sequence length="331" mass="36370">MTPAAGEYRSRDASVLEELFRSYRDPNLGSSGSGDSKNERNDHLSSSQQRVWSPADSSETEAESWAASGNGNADSSNANHPRHCRSLSVDSIMSNLNFGGPGQVSLRLPPPSPVAVAGGSLSRTGTGASGGAVATASYELINGEFTESEMKKIMANDRLAEIALADPKRVKRILANRISAAKSKERKVKYMGALERKVRVLQMETSTLSSKAASSQRECEALKTMNNEMKIRLQAMEQQAQLKNVSLKHILYPSEEALNEALTAEVQRLKQIAGEASDPHVPNGSHHHMNRQILEQQLLQLQQKQPSEAQQAQQQQQESEQFKAQQKQWNH</sequence>
<dbReference type="GO" id="GO:0003700">
    <property type="term" value="F:DNA-binding transcription factor activity"/>
    <property type="evidence" value="ECO:0007669"/>
    <property type="project" value="InterPro"/>
</dbReference>
<dbReference type="SMART" id="SM00338">
    <property type="entry name" value="BRLZ"/>
    <property type="match status" value="1"/>
</dbReference>
<dbReference type="PROSITE" id="PS50217">
    <property type="entry name" value="BZIP"/>
    <property type="match status" value="1"/>
</dbReference>
<dbReference type="InterPro" id="IPR046347">
    <property type="entry name" value="bZIP_sf"/>
</dbReference>
<protein>
    <recommendedName>
        <fullName evidence="7">BZIP domain-containing protein</fullName>
    </recommendedName>
</protein>
<comment type="caution">
    <text evidence="8">The sequence shown here is derived from an EMBL/GenBank/DDBJ whole genome shotgun (WGS) entry which is preliminary data.</text>
</comment>
<evidence type="ECO:0000256" key="2">
    <source>
        <dbReference type="ARBA" id="ARBA00023015"/>
    </source>
</evidence>
<keyword evidence="9" id="KW-1185">Reference proteome</keyword>
<keyword evidence="4" id="KW-0804">Transcription</keyword>
<dbReference type="SUPFAM" id="SSF57959">
    <property type="entry name" value="Leucine zipper domain"/>
    <property type="match status" value="1"/>
</dbReference>
<keyword evidence="3" id="KW-0238">DNA-binding</keyword>
<dbReference type="Pfam" id="PF00170">
    <property type="entry name" value="bZIP_1"/>
    <property type="match status" value="1"/>
</dbReference>
<keyword evidence="5" id="KW-0539">Nucleus</keyword>
<dbReference type="PANTHER" id="PTHR13690">
    <property type="entry name" value="TRANSCRIPTION FACTOR POSF21-RELATED"/>
    <property type="match status" value="1"/>
</dbReference>